<comment type="caution">
    <text evidence="2">The sequence shown here is derived from an EMBL/GenBank/DDBJ whole genome shotgun (WGS) entry which is preliminary data.</text>
</comment>
<keyword evidence="1" id="KW-1133">Transmembrane helix</keyword>
<dbReference type="Proteomes" id="UP000640335">
    <property type="component" value="Unassembled WGS sequence"/>
</dbReference>
<proteinExistence type="predicted"/>
<dbReference type="RefSeq" id="WP_191750155.1">
    <property type="nucleotide sequence ID" value="NZ_JACSQZ010000031.1"/>
</dbReference>
<feature type="transmembrane region" description="Helical" evidence="1">
    <location>
        <begin position="127"/>
        <end position="146"/>
    </location>
</feature>
<sequence>MGQTKGQKFLFTLMMCFGMVLFMTIYNMILNEGFNSNLFSNLLKEFWLGFIVALICDVFIVAKIAKPIAFKIVKPNEDTNPIKLILTISSCMVVGMVLLMSIYGSVLAVGFNMQALRIYPMVVVRNFIMALPLNMIIVSPVVRLMFTKVLKFA</sequence>
<evidence type="ECO:0000256" key="1">
    <source>
        <dbReference type="SAM" id="Phobius"/>
    </source>
</evidence>
<accession>A0ABR8Q4P4</accession>
<keyword evidence="3" id="KW-1185">Reference proteome</keyword>
<organism evidence="2 3">
    <name type="scientific">Clostridium gallinarum</name>
    <dbReference type="NCBI Taxonomy" id="2762246"/>
    <lineage>
        <taxon>Bacteria</taxon>
        <taxon>Bacillati</taxon>
        <taxon>Bacillota</taxon>
        <taxon>Clostridia</taxon>
        <taxon>Eubacteriales</taxon>
        <taxon>Clostridiaceae</taxon>
        <taxon>Clostridium</taxon>
    </lineage>
</organism>
<feature type="transmembrane region" description="Helical" evidence="1">
    <location>
        <begin position="46"/>
        <end position="64"/>
    </location>
</feature>
<keyword evidence="1" id="KW-0812">Transmembrane</keyword>
<dbReference type="EMBL" id="JACSQZ010000031">
    <property type="protein sequence ID" value="MBD7915393.1"/>
    <property type="molecule type" value="Genomic_DNA"/>
</dbReference>
<dbReference type="Pfam" id="PF11391">
    <property type="entry name" value="DUF2798"/>
    <property type="match status" value="2"/>
</dbReference>
<keyword evidence="1" id="KW-0472">Membrane</keyword>
<dbReference type="InterPro" id="IPR021529">
    <property type="entry name" value="DUF2798"/>
</dbReference>
<gene>
    <name evidence="2" type="ORF">H9660_09555</name>
</gene>
<reference evidence="2 3" key="1">
    <citation type="submission" date="2020-08" db="EMBL/GenBank/DDBJ databases">
        <title>A Genomic Blueprint of the Chicken Gut Microbiome.</title>
        <authorList>
            <person name="Gilroy R."/>
            <person name="Ravi A."/>
            <person name="Getino M."/>
            <person name="Pursley I."/>
            <person name="Horton D.L."/>
            <person name="Alikhan N.-F."/>
            <person name="Baker D."/>
            <person name="Gharbi K."/>
            <person name="Hall N."/>
            <person name="Watson M."/>
            <person name="Adriaenssens E.M."/>
            <person name="Foster-Nyarko E."/>
            <person name="Jarju S."/>
            <person name="Secka A."/>
            <person name="Antonio M."/>
            <person name="Oren A."/>
            <person name="Chaudhuri R."/>
            <person name="La Ragione R.M."/>
            <person name="Hildebrand F."/>
            <person name="Pallen M.J."/>
        </authorList>
    </citation>
    <scope>NUCLEOTIDE SEQUENCE [LARGE SCALE GENOMIC DNA]</scope>
    <source>
        <strain evidence="2 3">Sa3CUN1</strain>
    </source>
</reference>
<name>A0ABR8Q4P4_9CLOT</name>
<feature type="transmembrane region" description="Helical" evidence="1">
    <location>
        <begin position="9"/>
        <end position="26"/>
    </location>
</feature>
<evidence type="ECO:0000313" key="2">
    <source>
        <dbReference type="EMBL" id="MBD7915393.1"/>
    </source>
</evidence>
<evidence type="ECO:0000313" key="3">
    <source>
        <dbReference type="Proteomes" id="UP000640335"/>
    </source>
</evidence>
<protein>
    <submittedName>
        <fullName evidence="2">DUF2798 domain-containing protein</fullName>
    </submittedName>
</protein>
<feature type="transmembrane region" description="Helical" evidence="1">
    <location>
        <begin position="84"/>
        <end position="107"/>
    </location>
</feature>